<dbReference type="EMBL" id="UINC01015747">
    <property type="protein sequence ID" value="SVA66080.1"/>
    <property type="molecule type" value="Genomic_DNA"/>
</dbReference>
<reference evidence="1" key="1">
    <citation type="submission" date="2018-05" db="EMBL/GenBank/DDBJ databases">
        <authorList>
            <person name="Lanie J.A."/>
            <person name="Ng W.-L."/>
            <person name="Kazmierczak K.M."/>
            <person name="Andrzejewski T.M."/>
            <person name="Davidsen T.M."/>
            <person name="Wayne K.J."/>
            <person name="Tettelin H."/>
            <person name="Glass J.I."/>
            <person name="Rusch D."/>
            <person name="Podicherti R."/>
            <person name="Tsui H.-C.T."/>
            <person name="Winkler M.E."/>
        </authorList>
    </citation>
    <scope>NUCLEOTIDE SEQUENCE</scope>
</reference>
<evidence type="ECO:0000313" key="1">
    <source>
        <dbReference type="EMBL" id="SVA66080.1"/>
    </source>
</evidence>
<dbReference type="AlphaFoldDB" id="A0A381XN56"/>
<protein>
    <submittedName>
        <fullName evidence="1">Uncharacterized protein</fullName>
    </submittedName>
</protein>
<name>A0A381XN56_9ZZZZ</name>
<accession>A0A381XN56</accession>
<sequence>MSSPWSARDLSETTTPALVSTFSLGLSEE</sequence>
<proteinExistence type="predicted"/>
<gene>
    <name evidence="1" type="ORF">METZ01_LOCUS118934</name>
</gene>
<organism evidence="1">
    <name type="scientific">marine metagenome</name>
    <dbReference type="NCBI Taxonomy" id="408172"/>
    <lineage>
        <taxon>unclassified sequences</taxon>
        <taxon>metagenomes</taxon>
        <taxon>ecological metagenomes</taxon>
    </lineage>
</organism>